<dbReference type="PROSITE" id="PS50921">
    <property type="entry name" value="ANTAR"/>
    <property type="match status" value="1"/>
</dbReference>
<dbReference type="InterPro" id="IPR005561">
    <property type="entry name" value="ANTAR"/>
</dbReference>
<dbReference type="AlphaFoldDB" id="A0A9D1LCS2"/>
<evidence type="ECO:0000313" key="2">
    <source>
        <dbReference type="EMBL" id="HIU34944.1"/>
    </source>
</evidence>
<reference evidence="2" key="1">
    <citation type="submission" date="2020-10" db="EMBL/GenBank/DDBJ databases">
        <authorList>
            <person name="Gilroy R."/>
        </authorList>
    </citation>
    <scope>NUCLEOTIDE SEQUENCE</scope>
    <source>
        <strain evidence="2">ChiHcec3-11533</strain>
    </source>
</reference>
<gene>
    <name evidence="2" type="ORF">IAB02_10310</name>
</gene>
<sequence length="184" mass="20254">MKALLISSPCEEKFTDLLREAGFAEILRTENAKDAFATGNDCALILLNASHAGPSTLALLGELARRTRAAILLLVPEAEAGELVPEAAKSGVFVLGKPLSRAQFLTSAYNALALHCRLSQSREETQRLKDELYEAKTISRAKIALVKYLNMSESQAHRYIEKQAMDRRVHKLDVALSIIANYDV</sequence>
<dbReference type="InterPro" id="IPR011006">
    <property type="entry name" value="CheY-like_superfamily"/>
</dbReference>
<dbReference type="EMBL" id="DVMU01000218">
    <property type="protein sequence ID" value="HIU34944.1"/>
    <property type="molecule type" value="Genomic_DNA"/>
</dbReference>
<evidence type="ECO:0000259" key="1">
    <source>
        <dbReference type="PROSITE" id="PS50921"/>
    </source>
</evidence>
<proteinExistence type="predicted"/>
<dbReference type="Gene3D" id="1.10.10.10">
    <property type="entry name" value="Winged helix-like DNA-binding domain superfamily/Winged helix DNA-binding domain"/>
    <property type="match status" value="1"/>
</dbReference>
<dbReference type="SUPFAM" id="SSF52172">
    <property type="entry name" value="CheY-like"/>
    <property type="match status" value="1"/>
</dbReference>
<comment type="caution">
    <text evidence="2">The sequence shown here is derived from an EMBL/GenBank/DDBJ whole genome shotgun (WGS) entry which is preliminary data.</text>
</comment>
<dbReference type="Pfam" id="PF03861">
    <property type="entry name" value="ANTAR"/>
    <property type="match status" value="1"/>
</dbReference>
<feature type="domain" description="ANTAR" evidence="1">
    <location>
        <begin position="118"/>
        <end position="179"/>
    </location>
</feature>
<evidence type="ECO:0000313" key="3">
    <source>
        <dbReference type="Proteomes" id="UP000824072"/>
    </source>
</evidence>
<dbReference type="InterPro" id="IPR036388">
    <property type="entry name" value="WH-like_DNA-bd_sf"/>
</dbReference>
<protein>
    <submittedName>
        <fullName evidence="2">ANTAR domain-containing protein</fullName>
    </submittedName>
</protein>
<name>A0A9D1LCS2_9FIRM</name>
<reference evidence="2" key="2">
    <citation type="journal article" date="2021" name="PeerJ">
        <title>Extensive microbial diversity within the chicken gut microbiome revealed by metagenomics and culture.</title>
        <authorList>
            <person name="Gilroy R."/>
            <person name="Ravi A."/>
            <person name="Getino M."/>
            <person name="Pursley I."/>
            <person name="Horton D.L."/>
            <person name="Alikhan N.F."/>
            <person name="Baker D."/>
            <person name="Gharbi K."/>
            <person name="Hall N."/>
            <person name="Watson M."/>
            <person name="Adriaenssens E.M."/>
            <person name="Foster-Nyarko E."/>
            <person name="Jarju S."/>
            <person name="Secka A."/>
            <person name="Antonio M."/>
            <person name="Oren A."/>
            <person name="Chaudhuri R.R."/>
            <person name="La Ragione R."/>
            <person name="Hildebrand F."/>
            <person name="Pallen M.J."/>
        </authorList>
    </citation>
    <scope>NUCLEOTIDE SEQUENCE</scope>
    <source>
        <strain evidence="2">ChiHcec3-11533</strain>
    </source>
</reference>
<organism evidence="2 3">
    <name type="scientific">Candidatus Pullichristensenella excrementigallinarum</name>
    <dbReference type="NCBI Taxonomy" id="2840907"/>
    <lineage>
        <taxon>Bacteria</taxon>
        <taxon>Bacillati</taxon>
        <taxon>Bacillota</taxon>
        <taxon>Clostridia</taxon>
        <taxon>Candidatus Pullichristensenella</taxon>
    </lineage>
</organism>
<accession>A0A9D1LCS2</accession>
<dbReference type="GO" id="GO:0003723">
    <property type="term" value="F:RNA binding"/>
    <property type="evidence" value="ECO:0007669"/>
    <property type="project" value="InterPro"/>
</dbReference>
<dbReference type="SMART" id="SM01012">
    <property type="entry name" value="ANTAR"/>
    <property type="match status" value="1"/>
</dbReference>
<dbReference type="Proteomes" id="UP000824072">
    <property type="component" value="Unassembled WGS sequence"/>
</dbReference>